<dbReference type="EMBL" id="CP066775">
    <property type="protein sequence ID" value="QQL50341.1"/>
    <property type="molecule type" value="Genomic_DNA"/>
</dbReference>
<keyword evidence="2" id="KW-1185">Reference proteome</keyword>
<accession>A0A6I4HU24</accession>
<sequence>MHNLQLYINQELVDLADDSPIALTFQINNLAEVRNQQGNTSNQFKLPLTQRNRIILGFADKVAICTDAPYKQYQARIIQDGIETVPYGTAELNSIEQDAANMTILSGNVDFFDAIDAKIYDMGDSTTTTGAQLPFKSYNHDWTLDNVVNSQRKTKGWIWPVVDYGKVDTDTTQPVDVRYLRPGFFLKTAIDIIVGNAGYKAQGSLLSDPLYQKLIVQFANDSFAHGSNIQNQRNVYSIAVHSTAPQTCAYQTSNSGHENTIAFQAVDDDPSHSFNTSSFAFEAPIDMVATVEFAYSIGVQLSGKKTKGMNVFIQFYDPATDMLNHVVYNAHDTDQPKFVPKNYLHQKLSADVTFKKGQTVICGYTLLDGNVLGIISPGATFTVTNKQGDVLFGHTIQCERIFPDIGQKDLLKDTLQRFGIICQTDNTNRTVTFASFRDIVNNIPNAYDWTEKCIDQGKTISFQLGGYAQANNMKYKADDSVLPTGFADSVIKVADTTLPATTDLFESQFAPTQNRPWINGTIAVINKVDQSSNENTDFNISTQPRILVLETINAQNISFTDGPNTRTLNNDVVAVPYFHREDRPDSLKFENLRQRYYSELERILKQSKKVVRLFLLTPLDIAQLDLLIPVYLRQDGAYFYINKIDAWQKGKPTKVELIKLG</sequence>
<evidence type="ECO:0000313" key="1">
    <source>
        <dbReference type="EMBL" id="QQL50341.1"/>
    </source>
</evidence>
<organism evidence="1 2">
    <name type="scientific">Mucilaginibacter ginkgonis</name>
    <dbReference type="NCBI Taxonomy" id="2682091"/>
    <lineage>
        <taxon>Bacteria</taxon>
        <taxon>Pseudomonadati</taxon>
        <taxon>Bacteroidota</taxon>
        <taxon>Sphingobacteriia</taxon>
        <taxon>Sphingobacteriales</taxon>
        <taxon>Sphingobacteriaceae</taxon>
        <taxon>Mucilaginibacter</taxon>
    </lineage>
</organism>
<dbReference type="KEGG" id="mgik:GO620_002480"/>
<name>A0A6I4HU24_9SPHI</name>
<protein>
    <submittedName>
        <fullName evidence="1">Uncharacterized protein</fullName>
    </submittedName>
</protein>
<reference evidence="1 2" key="1">
    <citation type="submission" date="2020-12" db="EMBL/GenBank/DDBJ databases">
        <title>HMF7856_wgs.fasta genome submission.</title>
        <authorList>
            <person name="Kang H."/>
            <person name="Kim H."/>
            <person name="Joh K."/>
        </authorList>
    </citation>
    <scope>NUCLEOTIDE SEQUENCE [LARGE SCALE GENOMIC DNA]</scope>
    <source>
        <strain evidence="1 2">HMF7856</strain>
    </source>
</reference>
<gene>
    <name evidence="1" type="ORF">GO620_002480</name>
</gene>
<dbReference type="RefSeq" id="WP_157522388.1">
    <property type="nucleotide sequence ID" value="NZ_CP066775.1"/>
</dbReference>
<dbReference type="AlphaFoldDB" id="A0A6I4HU24"/>
<evidence type="ECO:0000313" key="2">
    <source>
        <dbReference type="Proteomes" id="UP000429232"/>
    </source>
</evidence>
<proteinExistence type="predicted"/>
<dbReference type="Proteomes" id="UP000429232">
    <property type="component" value="Chromosome"/>
</dbReference>